<protein>
    <submittedName>
        <fullName evidence="2">Uncharacterized protein</fullName>
    </submittedName>
</protein>
<dbReference type="AlphaFoldDB" id="A0A0J9CYR3"/>
<evidence type="ECO:0000256" key="1">
    <source>
        <dbReference type="SAM" id="Phobius"/>
    </source>
</evidence>
<keyword evidence="1" id="KW-1133">Transmembrane helix</keyword>
<feature type="transmembrane region" description="Helical" evidence="1">
    <location>
        <begin position="170"/>
        <end position="186"/>
    </location>
</feature>
<reference evidence="2 3" key="1">
    <citation type="submission" date="2017-04" db="EMBL/GenBank/DDBJ databases">
        <title>Characterization, genome and methylation analysis of a phthalic acid esters degrading strain Sphingobium yanoikuyae SHJ.</title>
        <authorList>
            <person name="Feng L."/>
        </authorList>
    </citation>
    <scope>NUCLEOTIDE SEQUENCE [LARGE SCALE GENOMIC DNA]</scope>
    <source>
        <strain evidence="2 3">SHJ</strain>
    </source>
</reference>
<evidence type="ECO:0000313" key="3">
    <source>
        <dbReference type="Proteomes" id="UP000037029"/>
    </source>
</evidence>
<name>A0A0J9CYR3_SPHYA</name>
<proteinExistence type="predicted"/>
<keyword evidence="1" id="KW-0472">Membrane</keyword>
<keyword evidence="1" id="KW-0812">Transmembrane</keyword>
<gene>
    <name evidence="2" type="ORF">BV87_09200</name>
</gene>
<organism evidence="2 3">
    <name type="scientific">Sphingobium yanoikuyae</name>
    <name type="common">Sphingomonas yanoikuyae</name>
    <dbReference type="NCBI Taxonomy" id="13690"/>
    <lineage>
        <taxon>Bacteria</taxon>
        <taxon>Pseudomonadati</taxon>
        <taxon>Pseudomonadota</taxon>
        <taxon>Alphaproteobacteria</taxon>
        <taxon>Sphingomonadales</taxon>
        <taxon>Sphingomonadaceae</taxon>
        <taxon>Sphingobium</taxon>
    </lineage>
</organism>
<sequence>MRRSISATLQPDKYVNFAKISEAGLTPHEGSIRLHIKGTDDETTEQPHGSVWLAPAAEGLGEEEIYVSLVLEETNLDAICRELAARPASILRACVKFAAYQEDMDRKYGGGGGIFGVEEDANIPIIEATLEVVDDWRNPAVATESDLPAVVGPEQPRNDQPNFTELVKRMNFAVALLAILILVAILK</sequence>
<accession>A0A0J9CYR3</accession>
<dbReference type="EMBL" id="CP020925">
    <property type="protein sequence ID" value="ATP18548.1"/>
    <property type="molecule type" value="Genomic_DNA"/>
</dbReference>
<dbReference type="Proteomes" id="UP000037029">
    <property type="component" value="Chromosome"/>
</dbReference>
<evidence type="ECO:0000313" key="2">
    <source>
        <dbReference type="EMBL" id="ATP18548.1"/>
    </source>
</evidence>